<evidence type="ECO:0000313" key="2">
    <source>
        <dbReference type="Proteomes" id="UP001152607"/>
    </source>
</evidence>
<comment type="caution">
    <text evidence="1">The sequence shown here is derived from an EMBL/GenBank/DDBJ whole genome shotgun (WGS) entry which is preliminary data.</text>
</comment>
<accession>A0A9W4UGF1</accession>
<dbReference type="Proteomes" id="UP001152607">
    <property type="component" value="Unassembled WGS sequence"/>
</dbReference>
<dbReference type="InterPro" id="IPR036322">
    <property type="entry name" value="WD40_repeat_dom_sf"/>
</dbReference>
<sequence>MSRSTSYSSSSASHGGLSFPMLNEHFHTLPPTLGATTEARLQQHRRRLSLRDSSLVISTALSGTAWLATATMTDIVLYDLNSQDRTQDFKPQREIPIKMDSKYEKIRAIAISDHLLAVVTHCRLLVYEYAQDGEENLVDDVRIDVNQSWTPKSVAILQAKYSSNIPQTDVACIAVGGEGVNGVKLFKFSKATCWTAHRNHRIILKCHSATSSIRDVGFSQFIHANRFVVFGVTSDNRIMCWDVCSDGSSAPTVLRGWVVDSDAGRSSLSHRAEITSVSIFDSPSGRPYLFCAVNQKHGSQQLRSCVVPLNRESINLCSDAVSLPSQVAGRHVLAGAVSSNGRFLVTVQENSMKLSTLRGAYQGGVTCLESHLDWHSPLKGTAKDMTGISLFLKEGQSRLEITAVDGRGHLSFATISTPCVPISQSLSLGPRLRRMTPELAAEPIIRELDGEGMADEIVVRLG</sequence>
<organism evidence="1 2">
    <name type="scientific">Periconia digitata</name>
    <dbReference type="NCBI Taxonomy" id="1303443"/>
    <lineage>
        <taxon>Eukaryota</taxon>
        <taxon>Fungi</taxon>
        <taxon>Dikarya</taxon>
        <taxon>Ascomycota</taxon>
        <taxon>Pezizomycotina</taxon>
        <taxon>Dothideomycetes</taxon>
        <taxon>Pleosporomycetidae</taxon>
        <taxon>Pleosporales</taxon>
        <taxon>Massarineae</taxon>
        <taxon>Periconiaceae</taxon>
        <taxon>Periconia</taxon>
    </lineage>
</organism>
<dbReference type="SUPFAM" id="SSF50978">
    <property type="entry name" value="WD40 repeat-like"/>
    <property type="match status" value="1"/>
</dbReference>
<reference evidence="1" key="1">
    <citation type="submission" date="2023-01" db="EMBL/GenBank/DDBJ databases">
        <authorList>
            <person name="Van Ghelder C."/>
            <person name="Rancurel C."/>
        </authorList>
    </citation>
    <scope>NUCLEOTIDE SEQUENCE</scope>
    <source>
        <strain evidence="1">CNCM I-4278</strain>
    </source>
</reference>
<dbReference type="EMBL" id="CAOQHR010000005">
    <property type="protein sequence ID" value="CAI6334542.1"/>
    <property type="molecule type" value="Genomic_DNA"/>
</dbReference>
<proteinExistence type="predicted"/>
<dbReference type="AlphaFoldDB" id="A0A9W4UGF1"/>
<keyword evidence="2" id="KW-1185">Reference proteome</keyword>
<dbReference type="Gene3D" id="2.130.10.10">
    <property type="entry name" value="YVTN repeat-like/Quinoprotein amine dehydrogenase"/>
    <property type="match status" value="1"/>
</dbReference>
<dbReference type="InterPro" id="IPR015943">
    <property type="entry name" value="WD40/YVTN_repeat-like_dom_sf"/>
</dbReference>
<protein>
    <submittedName>
        <fullName evidence="1">Uncharacterized protein</fullName>
    </submittedName>
</protein>
<evidence type="ECO:0000313" key="1">
    <source>
        <dbReference type="EMBL" id="CAI6334542.1"/>
    </source>
</evidence>
<dbReference type="OrthoDB" id="3759755at2759"/>
<gene>
    <name evidence="1" type="ORF">PDIGIT_LOCUS7603</name>
</gene>
<name>A0A9W4UGF1_9PLEO</name>